<protein>
    <submittedName>
        <fullName evidence="3">Uncharacterized protein</fullName>
    </submittedName>
</protein>
<dbReference type="Proteomes" id="UP001058167">
    <property type="component" value="Unassembled WGS sequence"/>
</dbReference>
<comment type="caution">
    <text evidence="3">The sequence shown here is derived from an EMBL/GenBank/DDBJ whole genome shotgun (WGS) entry which is preliminary data.</text>
</comment>
<evidence type="ECO:0000313" key="5">
    <source>
        <dbReference type="Proteomes" id="UP001165145"/>
    </source>
</evidence>
<evidence type="ECO:0000313" key="3">
    <source>
        <dbReference type="EMBL" id="GLV70175.1"/>
    </source>
</evidence>
<keyword evidence="1" id="KW-0472">Membrane</keyword>
<name>A0AAI9PF70_PECCC</name>
<accession>A0AAI9PF70</accession>
<evidence type="ECO:0000313" key="2">
    <source>
        <dbReference type="EMBL" id="GKX47731.1"/>
    </source>
</evidence>
<keyword evidence="1" id="KW-1133">Transmembrane helix</keyword>
<organism evidence="3 5">
    <name type="scientific">Pectobacterium carotovorum subsp. carotovorum</name>
    <name type="common">Erwinia carotovora subsp. carotovora</name>
    <dbReference type="NCBI Taxonomy" id="555"/>
    <lineage>
        <taxon>Bacteria</taxon>
        <taxon>Pseudomonadati</taxon>
        <taxon>Pseudomonadota</taxon>
        <taxon>Gammaproteobacteria</taxon>
        <taxon>Enterobacterales</taxon>
        <taxon>Pectobacteriaceae</taxon>
        <taxon>Pectobacterium</taxon>
    </lineage>
</organism>
<evidence type="ECO:0000313" key="4">
    <source>
        <dbReference type="Proteomes" id="UP001058167"/>
    </source>
</evidence>
<dbReference type="AlphaFoldDB" id="A0AAI9PF70"/>
<feature type="transmembrane region" description="Helical" evidence="1">
    <location>
        <begin position="15"/>
        <end position="42"/>
    </location>
</feature>
<dbReference type="EMBL" id="BSRL01000006">
    <property type="protein sequence ID" value="GLV70175.1"/>
    <property type="molecule type" value="Genomic_DNA"/>
</dbReference>
<gene>
    <name evidence="3" type="ORF">Pcaca03_26190</name>
    <name evidence="2" type="ORF">SOASR016_24830</name>
</gene>
<keyword evidence="1" id="KW-0812">Transmembrane</keyword>
<dbReference type="EMBL" id="BRLF01000006">
    <property type="protein sequence ID" value="GKX47731.1"/>
    <property type="molecule type" value="Genomic_DNA"/>
</dbReference>
<reference evidence="2" key="1">
    <citation type="submission" date="2022-06" db="EMBL/GenBank/DDBJ databases">
        <title>Draft genome sequences of Pectobacterium carotovorum subsp. carotovorum str. NBRC12380.</title>
        <authorList>
            <person name="Wakabayashi Y."/>
            <person name="Kojima K."/>
        </authorList>
    </citation>
    <scope>NUCLEOTIDE SEQUENCE</scope>
    <source>
        <strain evidence="2">NBRC 12380</strain>
    </source>
</reference>
<sequence>MAWLINLLWEVLATFIYMFVLFPLYVVLQLSFMIMAAILWPISKLLINRIDKEK</sequence>
<keyword evidence="4" id="KW-1185">Reference proteome</keyword>
<reference evidence="3" key="2">
    <citation type="submission" date="2023-02" db="EMBL/GenBank/DDBJ databases">
        <title>Pectobacterium carotovorum subsp. carotovorum NBRC 12380.</title>
        <authorList>
            <person name="Ichikawa N."/>
            <person name="Sato H."/>
            <person name="Tonouchi N."/>
        </authorList>
    </citation>
    <scope>NUCLEOTIDE SEQUENCE</scope>
    <source>
        <strain evidence="3">NBRC 12380</strain>
    </source>
</reference>
<dbReference type="Proteomes" id="UP001165145">
    <property type="component" value="Unassembled WGS sequence"/>
</dbReference>
<evidence type="ECO:0000256" key="1">
    <source>
        <dbReference type="SAM" id="Phobius"/>
    </source>
</evidence>
<proteinExistence type="predicted"/>